<dbReference type="Gene3D" id="3.40.190.10">
    <property type="entry name" value="Periplasmic binding protein-like II"/>
    <property type="match status" value="2"/>
</dbReference>
<dbReference type="RefSeq" id="WP_010938053.1">
    <property type="nucleotide sequence ID" value="NC_008751.1"/>
</dbReference>
<comment type="similarity">
    <text evidence="1">Belongs to the bacterial solute-binding protein 3 family.</text>
</comment>
<dbReference type="Pfam" id="PF00497">
    <property type="entry name" value="SBP_bac_3"/>
    <property type="match status" value="1"/>
</dbReference>
<dbReference type="GO" id="GO:0006865">
    <property type="term" value="P:amino acid transport"/>
    <property type="evidence" value="ECO:0007669"/>
    <property type="project" value="TreeGrafter"/>
</dbReference>
<evidence type="ECO:0000256" key="4">
    <source>
        <dbReference type="SAM" id="SignalP"/>
    </source>
</evidence>
<dbReference type="EMBL" id="CP000527">
    <property type="protein sequence ID" value="ABM29234.1"/>
    <property type="molecule type" value="Genomic_DNA"/>
</dbReference>
<dbReference type="PANTHER" id="PTHR30085:SF6">
    <property type="entry name" value="ABC TRANSPORTER GLUTAMINE-BINDING PROTEIN GLNH"/>
    <property type="match status" value="1"/>
</dbReference>
<evidence type="ECO:0000313" key="6">
    <source>
        <dbReference type="EMBL" id="ABM29234.1"/>
    </source>
</evidence>
<feature type="signal peptide" evidence="4">
    <location>
        <begin position="1"/>
        <end position="23"/>
    </location>
</feature>
<protein>
    <submittedName>
        <fullName evidence="6">Amino acid ABC transporter substrate-binding protein, PAAT family</fullName>
    </submittedName>
</protein>
<dbReference type="InterPro" id="IPR051455">
    <property type="entry name" value="Bact_solute-bind_prot3"/>
</dbReference>
<keyword evidence="3 4" id="KW-0732">Signal</keyword>
<sequence length="275" mass="30404" precursor="true">MRLGKIIALAAAFLVFTGSAALAGPAYDNVMKDKKIRVGLMTDSIPGGFYNEKGEWGGFDYDIATEIAKRMGVDIERVQVNNKTRIAYVQQGRVDISVSNMTHTRERDKSVDFSITYFFDGQKVLAKKGQFKSVKDMVGKKIATMQGTTSEVNVKRALKEAGDPNPDQSVISFQKESECFQALQMGRVAGWSTDASILVGYSAKEPGKFELVGNFLAEEPYGIAMPQDDSALRDAVNAALQDMWKDGTYKTIYNKWYGPGTPFEMPLAGQIEMWP</sequence>
<dbReference type="GO" id="GO:0030288">
    <property type="term" value="C:outer membrane-bounded periplasmic space"/>
    <property type="evidence" value="ECO:0007669"/>
    <property type="project" value="TreeGrafter"/>
</dbReference>
<dbReference type="KEGG" id="dvl:Dvul_2218"/>
<evidence type="ECO:0000256" key="2">
    <source>
        <dbReference type="ARBA" id="ARBA00022448"/>
    </source>
</evidence>
<dbReference type="InterPro" id="IPR001638">
    <property type="entry name" value="Solute-binding_3/MltF_N"/>
</dbReference>
<reference evidence="7" key="1">
    <citation type="journal article" date="2009" name="Environ. Microbiol.">
        <title>Contribution of mobile genetic elements to Desulfovibrio vulgaris genome plasticity.</title>
        <authorList>
            <person name="Walker C.B."/>
            <person name="Stolyar S."/>
            <person name="Chivian D."/>
            <person name="Pinel N."/>
            <person name="Gabster J.A."/>
            <person name="Dehal P.S."/>
            <person name="He Z."/>
            <person name="Yang Z.K."/>
            <person name="Yen H.C."/>
            <person name="Zhou J."/>
            <person name="Wall J.D."/>
            <person name="Hazen T.C."/>
            <person name="Arkin A.P."/>
            <person name="Stahl D.A."/>
        </authorList>
    </citation>
    <scope>NUCLEOTIDE SEQUENCE [LARGE SCALE GENOMIC DNA]</scope>
    <source>
        <strain evidence="7">DP4</strain>
    </source>
</reference>
<feature type="domain" description="Solute-binding protein family 3/N-terminal" evidence="5">
    <location>
        <begin position="35"/>
        <end position="260"/>
    </location>
</feature>
<dbReference type="GO" id="GO:0005576">
    <property type="term" value="C:extracellular region"/>
    <property type="evidence" value="ECO:0007669"/>
    <property type="project" value="TreeGrafter"/>
</dbReference>
<name>A0A0H3AA67_NITV4</name>
<dbReference type="SUPFAM" id="SSF53850">
    <property type="entry name" value="Periplasmic binding protein-like II"/>
    <property type="match status" value="1"/>
</dbReference>
<keyword evidence="2" id="KW-0813">Transport</keyword>
<dbReference type="HOGENOM" id="CLU_019602_18_4_7"/>
<dbReference type="PANTHER" id="PTHR30085">
    <property type="entry name" value="AMINO ACID ABC TRANSPORTER PERMEASE"/>
    <property type="match status" value="1"/>
</dbReference>
<dbReference type="SMART" id="SM00062">
    <property type="entry name" value="PBPb"/>
    <property type="match status" value="1"/>
</dbReference>
<dbReference type="Proteomes" id="UP000009173">
    <property type="component" value="Chromosome"/>
</dbReference>
<evidence type="ECO:0000256" key="3">
    <source>
        <dbReference type="ARBA" id="ARBA00022729"/>
    </source>
</evidence>
<proteinExistence type="inferred from homology"/>
<evidence type="ECO:0000256" key="1">
    <source>
        <dbReference type="ARBA" id="ARBA00010333"/>
    </source>
</evidence>
<dbReference type="AlphaFoldDB" id="A0A0H3AA67"/>
<feature type="chain" id="PRO_5002604160" evidence="4">
    <location>
        <begin position="24"/>
        <end position="275"/>
    </location>
</feature>
<organism evidence="6 7">
    <name type="scientific">Nitratidesulfovibrio vulgaris (strain DP4)</name>
    <name type="common">Desulfovibrio vulgaris</name>
    <dbReference type="NCBI Taxonomy" id="391774"/>
    <lineage>
        <taxon>Bacteria</taxon>
        <taxon>Pseudomonadati</taxon>
        <taxon>Thermodesulfobacteriota</taxon>
        <taxon>Desulfovibrionia</taxon>
        <taxon>Desulfovibrionales</taxon>
        <taxon>Desulfovibrionaceae</taxon>
        <taxon>Nitratidesulfovibrio</taxon>
    </lineage>
</organism>
<gene>
    <name evidence="6" type="ordered locus">Dvul_2218</name>
</gene>
<evidence type="ECO:0000259" key="5">
    <source>
        <dbReference type="SMART" id="SM00062"/>
    </source>
</evidence>
<dbReference type="SMR" id="A0A0H3AA67"/>
<accession>A0A0H3AA67</accession>
<evidence type="ECO:0000313" key="7">
    <source>
        <dbReference type="Proteomes" id="UP000009173"/>
    </source>
</evidence>